<dbReference type="InterPro" id="IPR011042">
    <property type="entry name" value="6-blade_b-propeller_TolB-like"/>
</dbReference>
<evidence type="ECO:0000313" key="1">
    <source>
        <dbReference type="EMBL" id="NNF05163.1"/>
    </source>
</evidence>
<dbReference type="Gene3D" id="2.120.10.30">
    <property type="entry name" value="TolB, C-terminal domain"/>
    <property type="match status" value="1"/>
</dbReference>
<comment type="caution">
    <text evidence="1">The sequence shown here is derived from an EMBL/GenBank/DDBJ whole genome shotgun (WGS) entry which is preliminary data.</text>
</comment>
<dbReference type="EMBL" id="JABDJR010000003">
    <property type="protein sequence ID" value="NNF05163.1"/>
    <property type="molecule type" value="Genomic_DNA"/>
</dbReference>
<gene>
    <name evidence="1" type="ORF">HKN21_00245</name>
</gene>
<evidence type="ECO:0000313" key="2">
    <source>
        <dbReference type="Proteomes" id="UP000547674"/>
    </source>
</evidence>
<proteinExistence type="predicted"/>
<accession>A0A7Y2E4R2</accession>
<name>A0A7Y2E4R2_UNCEI</name>
<dbReference type="SUPFAM" id="SSF101898">
    <property type="entry name" value="NHL repeat"/>
    <property type="match status" value="1"/>
</dbReference>
<protein>
    <submittedName>
        <fullName evidence="1">6-bladed beta-propeller</fullName>
    </submittedName>
</protein>
<organism evidence="1 2">
    <name type="scientific">Eiseniibacteriota bacterium</name>
    <dbReference type="NCBI Taxonomy" id="2212470"/>
    <lineage>
        <taxon>Bacteria</taxon>
        <taxon>Candidatus Eiseniibacteriota</taxon>
    </lineage>
</organism>
<dbReference type="AlphaFoldDB" id="A0A7Y2E4R2"/>
<dbReference type="Proteomes" id="UP000547674">
    <property type="component" value="Unassembled WGS sequence"/>
</dbReference>
<reference evidence="1 2" key="1">
    <citation type="submission" date="2020-03" db="EMBL/GenBank/DDBJ databases">
        <title>Metabolic flexibility allows generalist bacteria to become dominant in a frequently disturbed ecosystem.</title>
        <authorList>
            <person name="Chen Y.-J."/>
            <person name="Leung P.M."/>
            <person name="Bay S.K."/>
            <person name="Hugenholtz P."/>
            <person name="Kessler A.J."/>
            <person name="Shelley G."/>
            <person name="Waite D.W."/>
            <person name="Cook P.L."/>
            <person name="Greening C."/>
        </authorList>
    </citation>
    <scope>NUCLEOTIDE SEQUENCE [LARGE SCALE GENOMIC DNA]</scope>
    <source>
        <strain evidence="1">SS_bin_28</strain>
    </source>
</reference>
<dbReference type="Pfam" id="PF17170">
    <property type="entry name" value="DUF5128"/>
    <property type="match status" value="1"/>
</dbReference>
<sequence>MSFSAKTVLMIAIGAVLGGTMTLETVLAAPWNGEVVTRDGVETVVNPAEPAQGTSSIELAEVWRLGGESEADEEFFGVIQDVAVDDDGNVYILDAQLSEVRVFDAEGNYKHTMGREGEGPGEFRRPMAITLTPSGHLAVMQMAPGKIVRLTLDGDPADDFLLPELDGGGRRMLQGMGATKDHMVVLGMDQQMGSGTVTLNTKLATYDTESNESGEIFASSREISFASFEFDEVKSGRLEWAPTNDGYIFASDGFDEYRIRRVRPDGTTDRVIERKYESLARTDEEIEAARSSFIIRGPVDPKITVSNFHPDISELYPREDGSLWVRTSRGDRESDGMFTFDIFDADGKFQKQLTVNGEGNSDDDGFRLIGDHLFVLRHQSSARQSMFSAGGGEEDEDEEAEPMEVICYKISTEG</sequence>